<dbReference type="Pfam" id="PF03382">
    <property type="entry name" value="DUF285"/>
    <property type="match status" value="1"/>
</dbReference>
<dbReference type="AlphaFoldDB" id="A0AB34IJF4"/>
<sequence length="484" mass="54557">MLASLPADVLCNIAREAVLCSTDHSLRHVLRAMTPLVPSDALLLALLEHHGTPLRFVEYVFRRRGRPVDHGNVSMGKIVEALEIVRDTSLEDIECLERLGYQPQPLPDEDTLHRLLRAHLNGDYGHREQYGPLQFWDTSLVPGMSNLFQDALSSDYRSIAPSSSWWYGHAVRTRHKGPCLHKTCSRRRAVQDRDGGAAEVDVRASLHVLRALAPIVPPDALLLSLIDRHLPRRFVEFVLHRRGHALVSLRGMPIGAFAEAFELLLRASPEDVECLERLDYSPVPVSSAALHGLVFGHRMGDHSYRARHGPLQFWDTSRVTDMRRLFDKHEAFNEPLACWDVSNVTTMAYMFCGASAFNEPLAWDVSRVTDMHGMFSDAISFDQPLAWDVSRVTDMCSMFQCARSFNQPLAWDVSRVTDMRGMFWGARSFNQPLAWDVSRVTDMPEPLASSFDQPLAWNVSRVASMYGMFMPSASTSLSRGTCRA</sequence>
<organism evidence="1 2">
    <name type="scientific">Prymnesium parvum</name>
    <name type="common">Toxic golden alga</name>
    <dbReference type="NCBI Taxonomy" id="97485"/>
    <lineage>
        <taxon>Eukaryota</taxon>
        <taxon>Haptista</taxon>
        <taxon>Haptophyta</taxon>
        <taxon>Prymnesiophyceae</taxon>
        <taxon>Prymnesiales</taxon>
        <taxon>Prymnesiaceae</taxon>
        <taxon>Prymnesium</taxon>
    </lineage>
</organism>
<comment type="caution">
    <text evidence="1">The sequence shown here is derived from an EMBL/GenBank/DDBJ whole genome shotgun (WGS) entry which is preliminary data.</text>
</comment>
<evidence type="ECO:0008006" key="3">
    <source>
        <dbReference type="Google" id="ProtNLM"/>
    </source>
</evidence>
<name>A0AB34IJF4_PRYPA</name>
<dbReference type="EMBL" id="JBGBPQ010000024">
    <property type="protein sequence ID" value="KAL1500013.1"/>
    <property type="molecule type" value="Genomic_DNA"/>
</dbReference>
<dbReference type="InterPro" id="IPR005046">
    <property type="entry name" value="DUF285"/>
</dbReference>
<evidence type="ECO:0000313" key="2">
    <source>
        <dbReference type="Proteomes" id="UP001515480"/>
    </source>
</evidence>
<keyword evidence="2" id="KW-1185">Reference proteome</keyword>
<reference evidence="1 2" key="1">
    <citation type="journal article" date="2024" name="Science">
        <title>Giant polyketide synthase enzymes in the biosynthesis of giant marine polyether toxins.</title>
        <authorList>
            <person name="Fallon T.R."/>
            <person name="Shende V.V."/>
            <person name="Wierzbicki I.H."/>
            <person name="Pendleton A.L."/>
            <person name="Watervoot N.F."/>
            <person name="Auber R.P."/>
            <person name="Gonzalez D.J."/>
            <person name="Wisecaver J.H."/>
            <person name="Moore B.S."/>
        </authorList>
    </citation>
    <scope>NUCLEOTIDE SEQUENCE [LARGE SCALE GENOMIC DNA]</scope>
    <source>
        <strain evidence="1 2">12B1</strain>
    </source>
</reference>
<evidence type="ECO:0000313" key="1">
    <source>
        <dbReference type="EMBL" id="KAL1500013.1"/>
    </source>
</evidence>
<proteinExistence type="predicted"/>
<dbReference type="Proteomes" id="UP001515480">
    <property type="component" value="Unassembled WGS sequence"/>
</dbReference>
<protein>
    <recommendedName>
        <fullName evidence="3">BspA family leucine-rich repeat surface protein</fullName>
    </recommendedName>
</protein>
<accession>A0AB34IJF4</accession>
<gene>
    <name evidence="1" type="ORF">AB1Y20_012690</name>
</gene>